<sequence length="403" mass="44687">MTRKKQHHSNGPNRSTHSPHGNGVYNNGLGNRGPYNHGALNIAGSFNVPFNNGSLNNGPRNNNPRHINSPHSNGPHNNGPLNNGPLNNGPLNNGPLNNGPRNTGFYNRVSHSNPPRNINPHNNQPHRLNSNNKPQGSITPRNPSGNKPPNGRFYINNTVVTHPSPGVHAPKTPEPKNQAAGKTTEDRTRLLRLICEYYNIINIEGILKDPGHAPAEWDNLLLNKIYWLRNHEVDLQEIREGLGRHIDHRVRKGSKRSDRPVKPYVLPQDVEALIKDVSAPEVSITHSITHKSKATPTSAPKKRAASDTFLSEEPTSTKRRRLAYASPDSSPDTDVDSSCSVAYQVSDKRTQLGEQVSEQLCHLADGMRQALARVQETKIEFEKALAALEKQGRRFNRMAKQTL</sequence>
<dbReference type="EMBL" id="LFIV01000174">
    <property type="protein sequence ID" value="KZL66502.1"/>
    <property type="molecule type" value="Genomic_DNA"/>
</dbReference>
<protein>
    <submittedName>
        <fullName evidence="2">Uncharacterized protein</fullName>
    </submittedName>
</protein>
<evidence type="ECO:0000313" key="3">
    <source>
        <dbReference type="Proteomes" id="UP000076552"/>
    </source>
</evidence>
<accession>A0A166P8Q6</accession>
<gene>
    <name evidence="2" type="ORF">CT0861_01910</name>
</gene>
<proteinExistence type="predicted"/>
<evidence type="ECO:0000313" key="2">
    <source>
        <dbReference type="EMBL" id="KZL66502.1"/>
    </source>
</evidence>
<feature type="compositionally biased region" description="Low complexity" evidence="1">
    <location>
        <begin position="53"/>
        <end position="100"/>
    </location>
</feature>
<reference evidence="2 3" key="1">
    <citation type="submission" date="2015-06" db="EMBL/GenBank/DDBJ databases">
        <title>Survival trade-offs in plant roots during colonization by closely related pathogenic and mutualistic fungi.</title>
        <authorList>
            <person name="Hacquard S."/>
            <person name="Kracher B."/>
            <person name="Hiruma K."/>
            <person name="Weinman A."/>
            <person name="Muench P."/>
            <person name="Garrido Oter R."/>
            <person name="Ver Loren van Themaat E."/>
            <person name="Dallerey J.-F."/>
            <person name="Damm U."/>
            <person name="Henrissat B."/>
            <person name="Lespinet O."/>
            <person name="Thon M."/>
            <person name="Kemen E."/>
            <person name="McHardy A.C."/>
            <person name="Schulze-Lefert P."/>
            <person name="O'Connell R.J."/>
        </authorList>
    </citation>
    <scope>NUCLEOTIDE SEQUENCE [LARGE SCALE GENOMIC DNA]</scope>
    <source>
        <strain evidence="2 3">0861</strain>
    </source>
</reference>
<organism evidence="2 3">
    <name type="scientific">Colletotrichum tofieldiae</name>
    <dbReference type="NCBI Taxonomy" id="708197"/>
    <lineage>
        <taxon>Eukaryota</taxon>
        <taxon>Fungi</taxon>
        <taxon>Dikarya</taxon>
        <taxon>Ascomycota</taxon>
        <taxon>Pezizomycotina</taxon>
        <taxon>Sordariomycetes</taxon>
        <taxon>Hypocreomycetidae</taxon>
        <taxon>Glomerellales</taxon>
        <taxon>Glomerellaceae</taxon>
        <taxon>Colletotrichum</taxon>
        <taxon>Colletotrichum spaethianum species complex</taxon>
    </lineage>
</organism>
<feature type="region of interest" description="Disordered" evidence="1">
    <location>
        <begin position="288"/>
        <end position="337"/>
    </location>
</feature>
<evidence type="ECO:0000256" key="1">
    <source>
        <dbReference type="SAM" id="MobiDB-lite"/>
    </source>
</evidence>
<feature type="region of interest" description="Disordered" evidence="1">
    <location>
        <begin position="53"/>
        <end position="184"/>
    </location>
</feature>
<name>A0A166P8Q6_9PEZI</name>
<comment type="caution">
    <text evidence="2">The sequence shown here is derived from an EMBL/GenBank/DDBJ whole genome shotgun (WGS) entry which is preliminary data.</text>
</comment>
<dbReference type="STRING" id="708197.A0A166P8Q6"/>
<feature type="compositionally biased region" description="Polar residues" evidence="1">
    <location>
        <begin position="9"/>
        <end position="29"/>
    </location>
</feature>
<keyword evidence="3" id="KW-1185">Reference proteome</keyword>
<feature type="region of interest" description="Disordered" evidence="1">
    <location>
        <begin position="1"/>
        <end position="30"/>
    </location>
</feature>
<feature type="compositionally biased region" description="Polar residues" evidence="1">
    <location>
        <begin position="109"/>
        <end position="147"/>
    </location>
</feature>
<feature type="compositionally biased region" description="Low complexity" evidence="1">
    <location>
        <begin position="326"/>
        <end position="337"/>
    </location>
</feature>
<dbReference type="Proteomes" id="UP000076552">
    <property type="component" value="Unassembled WGS sequence"/>
</dbReference>
<dbReference type="AlphaFoldDB" id="A0A166P8Q6"/>